<dbReference type="InterPro" id="IPR016624">
    <property type="entry name" value="UCP014753"/>
</dbReference>
<dbReference type="PANTHER" id="PTHR35339:SF2">
    <property type="entry name" value="DUF2264 DOMAIN-CONTAINING PROTEIN-RELATED"/>
    <property type="match status" value="1"/>
</dbReference>
<dbReference type="Pfam" id="PF10022">
    <property type="entry name" value="DUF2264"/>
    <property type="match status" value="1"/>
</dbReference>
<accession>A0A8H6JSM1</accession>
<keyword evidence="4" id="KW-1185">Reference proteome</keyword>
<dbReference type="InterPro" id="IPR049237">
    <property type="entry name" value="DUF2264_C"/>
</dbReference>
<sequence>MPSLPGFSDNPLRTQSDLIRATLALLRPLLPHFSPSKARIRLPVSTGTHFDETAAQLEGFARPLWAVGALILGAELTSDLELRASVDEVVQPWIDGFVAGTDPDHQEYWGAIGEMDQRMVEAEIISFALLVAPKRIYDPLSEAAKRNVAEWLRGLRGKDMPQNNWRWFRVFGNLALTKVCGAPYDEVREEIESDLALLDSFYRTDGWSADGPWQTAEQARQEWEKGSVGIGRQADYYSGSFAIQFSQLLYSRFAADVDPERAKVYRQRARDFGSAIPFGRSLTYRFACGGYFATLALAQVSYDDLPSPLNSPGAVKGFLLRHLRWWAKNSEDIFYSDGTLNIGWLYPNMYMSEDYNSPQSPYWCLKTLVAVGLAEDDPFWTAEEASFPEISASDSVAVAAGSEQILCNRPEGNHHFLLSPGQFVGWPMKATQAKYSKFAYSSAFGFSVPTGPLIQQIAPDSMLALSRDEGETWAVRWKSEEVRFSKARLAIAASGGVVEVVPVATAKWYPWGDRSVSIETRVVPPTSRWPDWHVRIHWIKTSRELDTLRMVEGGFAISGRRRDGAPLPKFRHVDQINEAVLGETEAVLNLKMSSLVCSSAGASGIVVGSPSGGHRLQLRGALKPDANTNLACQRTLIPTITRHYYRGVPENETMVFVYSIFAMSTAANGGRALSGRGLKERWLDVPNVQLGDWNSGAQEDVIFVNL</sequence>
<dbReference type="Proteomes" id="UP000654918">
    <property type="component" value="Unassembled WGS sequence"/>
</dbReference>
<comment type="caution">
    <text evidence="3">The sequence shown here is derived from an EMBL/GenBank/DDBJ whole genome shotgun (WGS) entry which is preliminary data.</text>
</comment>
<evidence type="ECO:0008006" key="5">
    <source>
        <dbReference type="Google" id="ProtNLM"/>
    </source>
</evidence>
<proteinExistence type="predicted"/>
<dbReference type="AlphaFoldDB" id="A0A8H6JSM1"/>
<evidence type="ECO:0000259" key="1">
    <source>
        <dbReference type="Pfam" id="PF10022"/>
    </source>
</evidence>
<dbReference type="Pfam" id="PF20938">
    <property type="entry name" value="DUF2264_C"/>
    <property type="match status" value="1"/>
</dbReference>
<evidence type="ECO:0000313" key="3">
    <source>
        <dbReference type="EMBL" id="KAF6818091.1"/>
    </source>
</evidence>
<dbReference type="PIRSF" id="PIRSF014753">
    <property type="entry name" value="UCP014753"/>
    <property type="match status" value="1"/>
</dbReference>
<protein>
    <recommendedName>
        <fullName evidence="5">DUF2264 domain-containing protein</fullName>
    </recommendedName>
</protein>
<reference evidence="3" key="1">
    <citation type="journal article" date="2020" name="Phytopathology">
        <title>Genome Sequence Resources of Colletotrichum truncatum, C. plurivorum, C. musicola, and C. sojae: Four Species Pathogenic to Soybean (Glycine max).</title>
        <authorList>
            <person name="Rogerio F."/>
            <person name="Boufleur T.R."/>
            <person name="Ciampi-Guillardi M."/>
            <person name="Sukno S.A."/>
            <person name="Thon M.R."/>
            <person name="Massola Junior N.S."/>
            <person name="Baroncelli R."/>
        </authorList>
    </citation>
    <scope>NUCLEOTIDE SEQUENCE</scope>
    <source>
        <strain evidence="3">LFN00145</strain>
    </source>
</reference>
<dbReference type="PANTHER" id="PTHR35339">
    <property type="entry name" value="LINALOOL DEHYDRATASE_ISOMERASE DOMAIN-CONTAINING PROTEIN"/>
    <property type="match status" value="1"/>
</dbReference>
<evidence type="ECO:0000313" key="4">
    <source>
        <dbReference type="Proteomes" id="UP000654918"/>
    </source>
</evidence>
<evidence type="ECO:0000259" key="2">
    <source>
        <dbReference type="Pfam" id="PF20938"/>
    </source>
</evidence>
<feature type="domain" description="DUF2264" evidence="1">
    <location>
        <begin position="15"/>
        <end position="385"/>
    </location>
</feature>
<dbReference type="InterPro" id="IPR049349">
    <property type="entry name" value="DUF2264_N"/>
</dbReference>
<gene>
    <name evidence="3" type="ORF">CPLU01_13412</name>
</gene>
<organism evidence="3 4">
    <name type="scientific">Colletotrichum plurivorum</name>
    <dbReference type="NCBI Taxonomy" id="2175906"/>
    <lineage>
        <taxon>Eukaryota</taxon>
        <taxon>Fungi</taxon>
        <taxon>Dikarya</taxon>
        <taxon>Ascomycota</taxon>
        <taxon>Pezizomycotina</taxon>
        <taxon>Sordariomycetes</taxon>
        <taxon>Hypocreomycetidae</taxon>
        <taxon>Glomerellales</taxon>
        <taxon>Glomerellaceae</taxon>
        <taxon>Colletotrichum</taxon>
        <taxon>Colletotrichum orchidearum species complex</taxon>
    </lineage>
</organism>
<feature type="domain" description="DUF2264" evidence="2">
    <location>
        <begin position="400"/>
        <end position="687"/>
    </location>
</feature>
<name>A0A8H6JSM1_9PEZI</name>
<dbReference type="EMBL" id="WIGO01000307">
    <property type="protein sequence ID" value="KAF6818091.1"/>
    <property type="molecule type" value="Genomic_DNA"/>
</dbReference>